<sequence>MLFGIMLLRPRERFPGGNSVIGRCFLLDLRAKGNSCEAASRCTFAPVATGFELSAAQRASNVIAVIDCSRVRVVPPKIICHSQECV</sequence>
<evidence type="ECO:0000313" key="1">
    <source>
        <dbReference type="EMBL" id="SCB16329.1"/>
    </source>
</evidence>
<dbReference type="EMBL" id="FMAC01000002">
    <property type="protein sequence ID" value="SCB16329.1"/>
    <property type="molecule type" value="Genomic_DNA"/>
</dbReference>
<keyword evidence="2" id="KW-1185">Reference proteome</keyword>
<protein>
    <submittedName>
        <fullName evidence="1">Uncharacterized protein</fullName>
    </submittedName>
</protein>
<evidence type="ECO:0000313" key="2">
    <source>
        <dbReference type="Proteomes" id="UP000186228"/>
    </source>
</evidence>
<name>A0A1C3ULM1_9HYPH</name>
<gene>
    <name evidence="1" type="ORF">GA0061100_102567</name>
</gene>
<organism evidence="1 2">
    <name type="scientific">Rhizobium hainanense</name>
    <dbReference type="NCBI Taxonomy" id="52131"/>
    <lineage>
        <taxon>Bacteria</taxon>
        <taxon>Pseudomonadati</taxon>
        <taxon>Pseudomonadota</taxon>
        <taxon>Alphaproteobacteria</taxon>
        <taxon>Hyphomicrobiales</taxon>
        <taxon>Rhizobiaceae</taxon>
        <taxon>Rhizobium/Agrobacterium group</taxon>
        <taxon>Rhizobium</taxon>
    </lineage>
</organism>
<dbReference type="AlphaFoldDB" id="A0A1C3ULM1"/>
<proteinExistence type="predicted"/>
<accession>A0A1C3ULM1</accession>
<dbReference type="Proteomes" id="UP000186228">
    <property type="component" value="Unassembled WGS sequence"/>
</dbReference>
<reference evidence="2" key="1">
    <citation type="submission" date="2016-08" db="EMBL/GenBank/DDBJ databases">
        <authorList>
            <person name="Varghese N."/>
            <person name="Submissions Spin"/>
        </authorList>
    </citation>
    <scope>NUCLEOTIDE SEQUENCE [LARGE SCALE GENOMIC DNA]</scope>
    <source>
        <strain evidence="2">CCBAU 57015</strain>
    </source>
</reference>